<organism evidence="1 2">
    <name type="scientific">Cymbomonas tetramitiformis</name>
    <dbReference type="NCBI Taxonomy" id="36881"/>
    <lineage>
        <taxon>Eukaryota</taxon>
        <taxon>Viridiplantae</taxon>
        <taxon>Chlorophyta</taxon>
        <taxon>Pyramimonadophyceae</taxon>
        <taxon>Pyramimonadales</taxon>
        <taxon>Pyramimonadaceae</taxon>
        <taxon>Cymbomonas</taxon>
    </lineage>
</organism>
<proteinExistence type="predicted"/>
<gene>
    <name evidence="1" type="ORF">CYMTET_16075</name>
</gene>
<reference evidence="1 2" key="1">
    <citation type="journal article" date="2015" name="Genome Biol. Evol.">
        <title>Comparative Genomics of a Bacterivorous Green Alga Reveals Evolutionary Causalities and Consequences of Phago-Mixotrophic Mode of Nutrition.</title>
        <authorList>
            <person name="Burns J.A."/>
            <person name="Paasch A."/>
            <person name="Narechania A."/>
            <person name="Kim E."/>
        </authorList>
    </citation>
    <scope>NUCLEOTIDE SEQUENCE [LARGE SCALE GENOMIC DNA]</scope>
    <source>
        <strain evidence="1 2">PLY_AMNH</strain>
    </source>
</reference>
<comment type="caution">
    <text evidence="1">The sequence shown here is derived from an EMBL/GenBank/DDBJ whole genome shotgun (WGS) entry which is preliminary data.</text>
</comment>
<protein>
    <submittedName>
        <fullName evidence="1">Uncharacterized protein</fullName>
    </submittedName>
</protein>
<dbReference type="Proteomes" id="UP001190700">
    <property type="component" value="Unassembled WGS sequence"/>
</dbReference>
<dbReference type="AlphaFoldDB" id="A0AAE0GDA7"/>
<accession>A0AAE0GDA7</accession>
<keyword evidence="2" id="KW-1185">Reference proteome</keyword>
<evidence type="ECO:0000313" key="2">
    <source>
        <dbReference type="Proteomes" id="UP001190700"/>
    </source>
</evidence>
<dbReference type="EMBL" id="LGRX02007005">
    <property type="protein sequence ID" value="KAK3275813.1"/>
    <property type="molecule type" value="Genomic_DNA"/>
</dbReference>
<name>A0AAE0GDA7_9CHLO</name>
<evidence type="ECO:0000313" key="1">
    <source>
        <dbReference type="EMBL" id="KAK3275813.1"/>
    </source>
</evidence>
<sequence length="91" mass="10274">MIYLSAGTCWILESGNEALKSKENAHFTSSNARSDVVVFEDETAFGVPQRRFRAHAVYLERMLWMKFNECRCSLPLRNGQVVSEHGGSSAF</sequence>